<protein>
    <submittedName>
        <fullName evidence="4">NUDIX domain-containing protein</fullName>
    </submittedName>
</protein>
<comment type="caution">
    <text evidence="4">The sequence shown here is derived from an EMBL/GenBank/DDBJ whole genome shotgun (WGS) entry which is preliminary data.</text>
</comment>
<comment type="cofactor">
    <cofactor evidence="1">
        <name>Mg(2+)</name>
        <dbReference type="ChEBI" id="CHEBI:18420"/>
    </cofactor>
</comment>
<evidence type="ECO:0000256" key="1">
    <source>
        <dbReference type="ARBA" id="ARBA00001946"/>
    </source>
</evidence>
<keyword evidence="2" id="KW-0378">Hydrolase</keyword>
<gene>
    <name evidence="4" type="ORF">GB927_019735</name>
</gene>
<evidence type="ECO:0000313" key="5">
    <source>
        <dbReference type="Proteomes" id="UP000996601"/>
    </source>
</evidence>
<evidence type="ECO:0000256" key="2">
    <source>
        <dbReference type="ARBA" id="ARBA00022801"/>
    </source>
</evidence>
<dbReference type="CDD" id="cd04688">
    <property type="entry name" value="NUDIX_Hydrolase"/>
    <property type="match status" value="1"/>
</dbReference>
<dbReference type="PROSITE" id="PS00893">
    <property type="entry name" value="NUDIX_BOX"/>
    <property type="match status" value="1"/>
</dbReference>
<organism evidence="4 5">
    <name type="scientific">Shinella lacus</name>
    <dbReference type="NCBI Taxonomy" id="2654216"/>
    <lineage>
        <taxon>Bacteria</taxon>
        <taxon>Pseudomonadati</taxon>
        <taxon>Pseudomonadota</taxon>
        <taxon>Alphaproteobacteria</taxon>
        <taxon>Hyphomicrobiales</taxon>
        <taxon>Rhizobiaceae</taxon>
        <taxon>Shinella</taxon>
    </lineage>
</organism>
<dbReference type="InterPro" id="IPR020084">
    <property type="entry name" value="NUDIX_hydrolase_CS"/>
</dbReference>
<evidence type="ECO:0000259" key="3">
    <source>
        <dbReference type="PROSITE" id="PS51462"/>
    </source>
</evidence>
<dbReference type="InterPro" id="IPR015797">
    <property type="entry name" value="NUDIX_hydrolase-like_dom_sf"/>
</dbReference>
<keyword evidence="5" id="KW-1185">Reference proteome</keyword>
<dbReference type="InterPro" id="IPR000086">
    <property type="entry name" value="NUDIX_hydrolase_dom"/>
</dbReference>
<dbReference type="SUPFAM" id="SSF55811">
    <property type="entry name" value="Nudix"/>
    <property type="match status" value="1"/>
</dbReference>
<dbReference type="Gene3D" id="3.90.79.10">
    <property type="entry name" value="Nucleoside Triphosphate Pyrophosphohydrolase"/>
    <property type="match status" value="1"/>
</dbReference>
<evidence type="ECO:0000313" key="4">
    <source>
        <dbReference type="EMBL" id="MCQ4632292.1"/>
    </source>
</evidence>
<feature type="domain" description="Nudix hydrolase" evidence="3">
    <location>
        <begin position="9"/>
        <end position="143"/>
    </location>
</feature>
<sequence>MQTWRPPQKIHVKVLGLAWQGSRLLAAEVTRDDGSVKGVRPPGGTVEFGETREEALAREFREELNCGIAINGPWTVFENLFWHEGARGHEFIFAAPIRLLDESLYRRPEITLVEHDRSVWTARWFIPDALPNGWELYPTGLAAHIKAR</sequence>
<accession>A0ABT1RAY2</accession>
<reference evidence="4" key="1">
    <citation type="submission" date="2021-07" db="EMBL/GenBank/DDBJ databases">
        <title>Shinella sp. nov., a novel member of the genus Shinella from water.</title>
        <authorList>
            <person name="Deng Y."/>
        </authorList>
    </citation>
    <scope>NUCLEOTIDE SEQUENCE</scope>
    <source>
        <strain evidence="4">CPCC 100929</strain>
    </source>
</reference>
<name>A0ABT1RAY2_9HYPH</name>
<dbReference type="PROSITE" id="PS51462">
    <property type="entry name" value="NUDIX"/>
    <property type="match status" value="1"/>
</dbReference>
<dbReference type="RefSeq" id="WP_256118924.1">
    <property type="nucleotide sequence ID" value="NZ_WHSB02000007.1"/>
</dbReference>
<dbReference type="Pfam" id="PF00293">
    <property type="entry name" value="NUDIX"/>
    <property type="match status" value="1"/>
</dbReference>
<dbReference type="EMBL" id="WHSB02000007">
    <property type="protein sequence ID" value="MCQ4632292.1"/>
    <property type="molecule type" value="Genomic_DNA"/>
</dbReference>
<proteinExistence type="predicted"/>
<dbReference type="Proteomes" id="UP000996601">
    <property type="component" value="Unassembled WGS sequence"/>
</dbReference>